<evidence type="ECO:0000256" key="8">
    <source>
        <dbReference type="ARBA" id="ARBA00023049"/>
    </source>
</evidence>
<dbReference type="PANTHER" id="PTHR43221">
    <property type="entry name" value="PROTEASE HTPX"/>
    <property type="match status" value="1"/>
</dbReference>
<dbReference type="Gene3D" id="3.30.2010.10">
    <property type="entry name" value="Metalloproteases ('zincins'), catalytic domain"/>
    <property type="match status" value="1"/>
</dbReference>
<keyword evidence="7" id="KW-1133">Transmembrane helix</keyword>
<evidence type="ECO:0000256" key="4">
    <source>
        <dbReference type="ARBA" id="ARBA00022723"/>
    </source>
</evidence>
<keyword evidence="5 10" id="KW-0378">Hydrolase</keyword>
<dbReference type="Proteomes" id="UP000186040">
    <property type="component" value="Unassembled WGS sequence"/>
</dbReference>
<dbReference type="InterPro" id="IPR050083">
    <property type="entry name" value="HtpX_protease"/>
</dbReference>
<reference evidence="13 14" key="1">
    <citation type="submission" date="2016-10" db="EMBL/GenBank/DDBJ databases">
        <title>The Draft Genome Sequence of Actinokineospora bangkokensis 44EHWT reveals the biosynthetic pathway of antifungal compounds Thailandins with unusual extender unit butylmalonyl-CoA.</title>
        <authorList>
            <person name="Greule A."/>
            <person name="Intra B."/>
            <person name="Flemming S."/>
            <person name="Rommel M.G."/>
            <person name="Panbangred W."/>
            <person name="Bechthold A."/>
        </authorList>
    </citation>
    <scope>NUCLEOTIDE SEQUENCE [LARGE SCALE GENOMIC DNA]</scope>
    <source>
        <strain evidence="13 14">44EHW</strain>
    </source>
</reference>
<dbReference type="GO" id="GO:0046872">
    <property type="term" value="F:metal ion binding"/>
    <property type="evidence" value="ECO:0007669"/>
    <property type="project" value="UniProtKB-KW"/>
</dbReference>
<evidence type="ECO:0000256" key="3">
    <source>
        <dbReference type="ARBA" id="ARBA00022692"/>
    </source>
</evidence>
<gene>
    <name evidence="13" type="ORF">BJP25_25355</name>
</gene>
<feature type="region of interest" description="Disordered" evidence="11">
    <location>
        <begin position="1"/>
        <end position="20"/>
    </location>
</feature>
<keyword evidence="8 10" id="KW-0482">Metalloprotease</keyword>
<accession>A0A1Q9LHT2</accession>
<evidence type="ECO:0000256" key="1">
    <source>
        <dbReference type="ARBA" id="ARBA00022475"/>
    </source>
</evidence>
<evidence type="ECO:0000256" key="2">
    <source>
        <dbReference type="ARBA" id="ARBA00022670"/>
    </source>
</evidence>
<organism evidence="13 14">
    <name type="scientific">Actinokineospora bangkokensis</name>
    <dbReference type="NCBI Taxonomy" id="1193682"/>
    <lineage>
        <taxon>Bacteria</taxon>
        <taxon>Bacillati</taxon>
        <taxon>Actinomycetota</taxon>
        <taxon>Actinomycetes</taxon>
        <taxon>Pseudonocardiales</taxon>
        <taxon>Pseudonocardiaceae</taxon>
        <taxon>Actinokineospora</taxon>
    </lineage>
</organism>
<dbReference type="PANTHER" id="PTHR43221:SF3">
    <property type="entry name" value="SLL1280 PROTEIN"/>
    <property type="match status" value="1"/>
</dbReference>
<evidence type="ECO:0000313" key="13">
    <source>
        <dbReference type="EMBL" id="OLR91509.1"/>
    </source>
</evidence>
<comment type="similarity">
    <text evidence="10">Belongs to the peptidase M48 family.</text>
</comment>
<evidence type="ECO:0000256" key="6">
    <source>
        <dbReference type="ARBA" id="ARBA00022833"/>
    </source>
</evidence>
<dbReference type="Pfam" id="PF01435">
    <property type="entry name" value="Peptidase_M48"/>
    <property type="match status" value="1"/>
</dbReference>
<evidence type="ECO:0000256" key="9">
    <source>
        <dbReference type="ARBA" id="ARBA00023136"/>
    </source>
</evidence>
<proteinExistence type="inferred from homology"/>
<keyword evidence="3" id="KW-0812">Transmembrane</keyword>
<dbReference type="STRING" id="1193682.BJP25_25355"/>
<keyword evidence="4" id="KW-0479">Metal-binding</keyword>
<dbReference type="CDD" id="cd07325">
    <property type="entry name" value="M48_Ste24p_like"/>
    <property type="match status" value="1"/>
</dbReference>
<feature type="compositionally biased region" description="Basic and acidic residues" evidence="11">
    <location>
        <begin position="1"/>
        <end position="11"/>
    </location>
</feature>
<dbReference type="GO" id="GO:0004222">
    <property type="term" value="F:metalloendopeptidase activity"/>
    <property type="evidence" value="ECO:0007669"/>
    <property type="project" value="InterPro"/>
</dbReference>
<feature type="domain" description="Peptidase M48" evidence="12">
    <location>
        <begin position="81"/>
        <end position="275"/>
    </location>
</feature>
<evidence type="ECO:0000256" key="10">
    <source>
        <dbReference type="RuleBase" id="RU003983"/>
    </source>
</evidence>
<dbReference type="GO" id="GO:0006508">
    <property type="term" value="P:proteolysis"/>
    <property type="evidence" value="ECO:0007669"/>
    <property type="project" value="UniProtKB-KW"/>
</dbReference>
<dbReference type="RefSeq" id="WP_075976581.1">
    <property type="nucleotide sequence ID" value="NZ_MKQR01000021.1"/>
</dbReference>
<dbReference type="InterPro" id="IPR001915">
    <property type="entry name" value="Peptidase_M48"/>
</dbReference>
<keyword evidence="14" id="KW-1185">Reference proteome</keyword>
<dbReference type="EMBL" id="MKQR01000021">
    <property type="protein sequence ID" value="OLR91509.1"/>
    <property type="molecule type" value="Genomic_DNA"/>
</dbReference>
<evidence type="ECO:0000259" key="12">
    <source>
        <dbReference type="Pfam" id="PF01435"/>
    </source>
</evidence>
<dbReference type="AlphaFoldDB" id="A0A1Q9LHT2"/>
<comment type="cofactor">
    <cofactor evidence="10">
        <name>Zn(2+)</name>
        <dbReference type="ChEBI" id="CHEBI:29105"/>
    </cofactor>
    <text evidence="10">Binds 1 zinc ion per subunit.</text>
</comment>
<evidence type="ECO:0000256" key="7">
    <source>
        <dbReference type="ARBA" id="ARBA00022989"/>
    </source>
</evidence>
<keyword evidence="1" id="KW-1003">Cell membrane</keyword>
<evidence type="ECO:0000256" key="11">
    <source>
        <dbReference type="SAM" id="MobiDB-lite"/>
    </source>
</evidence>
<evidence type="ECO:0000256" key="5">
    <source>
        <dbReference type="ARBA" id="ARBA00022801"/>
    </source>
</evidence>
<keyword evidence="9" id="KW-0472">Membrane</keyword>
<keyword evidence="6 10" id="KW-0862">Zinc</keyword>
<comment type="caution">
    <text evidence="13">The sequence shown here is derived from an EMBL/GenBank/DDBJ whole genome shotgun (WGS) entry which is preliminary data.</text>
</comment>
<name>A0A1Q9LHT2_9PSEU</name>
<sequence length="353" mass="38241">MSDNASERADGGDEVSQSSTRVRFARISPRAYEHPADRGAMAALRAVPGVGEVLKGAAGLFSERGERLMATASMVRVGEKQYPKIDRLRHEVAEVLDLDVVPAVYVHRQPEVQALTVGIDEPFIVLSTGLVELLDTEALRFVLGHEMGHVLSGHSVLRTLLDRLLNLQKTVSFIPAGVLGLAAVIAALREWFRKAELTADRAGLLASQDPAAALRTHLYLAGATDLGQVDIPSFLAQAREYEEVDDVRDSIHKLRNVVFASHPFAVVRASQLQRWAASEEYRAILTGDYPRRDDEAPAASFTDDLRSAARSYKESFDSSVDPLVKILNNVGGTVSGAAGRVFRGFGGKDASGN</sequence>
<keyword evidence="2 10" id="KW-0645">Protease</keyword>
<protein>
    <submittedName>
        <fullName evidence="13">Zn-dependent protease</fullName>
    </submittedName>
</protein>
<evidence type="ECO:0000313" key="14">
    <source>
        <dbReference type="Proteomes" id="UP000186040"/>
    </source>
</evidence>